<dbReference type="Proteomes" id="UP000005017">
    <property type="component" value="Unassembled WGS sequence"/>
</dbReference>
<evidence type="ECO:0000256" key="4">
    <source>
        <dbReference type="SAM" id="Phobius"/>
    </source>
</evidence>
<dbReference type="Gene3D" id="3.90.550.10">
    <property type="entry name" value="Spore Coat Polysaccharide Biosynthesis Protein SpsA, Chain A"/>
    <property type="match status" value="1"/>
</dbReference>
<dbReference type="OrthoDB" id="9797391at2"/>
<evidence type="ECO:0000256" key="2">
    <source>
        <dbReference type="ARBA" id="ARBA00022676"/>
    </source>
</evidence>
<accession>D2MM44</accession>
<evidence type="ECO:0000313" key="6">
    <source>
        <dbReference type="Proteomes" id="UP000005017"/>
    </source>
</evidence>
<keyword evidence="4" id="KW-0472">Membrane</keyword>
<gene>
    <name evidence="5" type="ORF">HMPREF9013_0815</name>
</gene>
<feature type="transmembrane region" description="Helical" evidence="4">
    <location>
        <begin position="6"/>
        <end position="22"/>
    </location>
</feature>
<dbReference type="PANTHER" id="PTHR43630">
    <property type="entry name" value="POLY-BETA-1,6-N-ACETYL-D-GLUCOSAMINE SYNTHASE"/>
    <property type="match status" value="1"/>
</dbReference>
<name>D2MM44_9FIRM</name>
<feature type="transmembrane region" description="Helical" evidence="4">
    <location>
        <begin position="351"/>
        <end position="371"/>
    </location>
</feature>
<dbReference type="SUPFAM" id="SSF53448">
    <property type="entry name" value="Nucleotide-diphospho-sugar transferases"/>
    <property type="match status" value="1"/>
</dbReference>
<comment type="caution">
    <text evidence="5">The sequence shown here is derived from an EMBL/GenBank/DDBJ whole genome shotgun (WGS) entry which is preliminary data.</text>
</comment>
<feature type="transmembrane region" description="Helical" evidence="4">
    <location>
        <begin position="317"/>
        <end position="339"/>
    </location>
</feature>
<evidence type="ECO:0000313" key="5">
    <source>
        <dbReference type="EMBL" id="EFC06120.1"/>
    </source>
</evidence>
<dbReference type="eggNOG" id="COG1215">
    <property type="taxonomic scope" value="Bacteria"/>
</dbReference>
<keyword evidence="6" id="KW-1185">Reference proteome</keyword>
<protein>
    <submittedName>
        <fullName evidence="5">Glycosyltransferase, group 2 family protein</fullName>
        <ecNumber evidence="5">2.4.-.-</ecNumber>
    </submittedName>
</protein>
<dbReference type="Pfam" id="PF13641">
    <property type="entry name" value="Glyco_tranf_2_3"/>
    <property type="match status" value="1"/>
</dbReference>
<keyword evidence="3 5" id="KW-0808">Transferase</keyword>
<keyword evidence="2 5" id="KW-0328">Glycosyltransferase</keyword>
<keyword evidence="4" id="KW-1133">Transmembrane helix</keyword>
<feature type="transmembrane region" description="Helical" evidence="4">
    <location>
        <begin position="282"/>
        <end position="305"/>
    </location>
</feature>
<reference evidence="6" key="1">
    <citation type="submission" date="2009-12" db="EMBL/GenBank/DDBJ databases">
        <title>Sequence of Clostridiales genomosp. BVAB3 str. UPII9-5.</title>
        <authorList>
            <person name="Madupu R."/>
            <person name="Durkin A.S."/>
            <person name="Torralba M."/>
            <person name="Methe B."/>
            <person name="Sutton G.G."/>
            <person name="Strausberg R.L."/>
            <person name="Nelson K.E."/>
        </authorList>
    </citation>
    <scope>NUCLEOTIDE SEQUENCE [LARGE SCALE GENOMIC DNA]</scope>
    <source>
        <strain evidence="6">W1219</strain>
    </source>
</reference>
<dbReference type="EMBL" id="ADFR01000002">
    <property type="protein sequence ID" value="EFC06120.1"/>
    <property type="molecule type" value="Genomic_DNA"/>
</dbReference>
<dbReference type="EC" id="2.4.-.-" evidence="5"/>
<evidence type="ECO:0000256" key="3">
    <source>
        <dbReference type="ARBA" id="ARBA00022679"/>
    </source>
</evidence>
<dbReference type="PANTHER" id="PTHR43630:SF1">
    <property type="entry name" value="POLY-BETA-1,6-N-ACETYL-D-GLUCOSAMINE SYNTHASE"/>
    <property type="match status" value="1"/>
</dbReference>
<dbReference type="AlphaFoldDB" id="D2MM44"/>
<comment type="similarity">
    <text evidence="1">Belongs to the glycosyltransferase 2 family.</text>
</comment>
<organism evidence="5 6">
    <name type="scientific">Bulleidia extructa W1219</name>
    <dbReference type="NCBI Taxonomy" id="679192"/>
    <lineage>
        <taxon>Bacteria</taxon>
        <taxon>Bacillati</taxon>
        <taxon>Bacillota</taxon>
        <taxon>Erysipelotrichia</taxon>
        <taxon>Erysipelotrichales</taxon>
        <taxon>Erysipelotrichaceae</taxon>
        <taxon>Bulleidia</taxon>
    </lineage>
</organism>
<dbReference type="GO" id="GO:0016757">
    <property type="term" value="F:glycosyltransferase activity"/>
    <property type="evidence" value="ECO:0007669"/>
    <property type="project" value="UniProtKB-KW"/>
</dbReference>
<dbReference type="CDD" id="cd06438">
    <property type="entry name" value="EpsO_like"/>
    <property type="match status" value="1"/>
</dbReference>
<keyword evidence="4" id="KW-0812">Transmembrane</keyword>
<sequence length="395" mass="46307">MIFWVVVILILLYFLYIFLVSLRKDFMVYEKSSIQHHFAILIPARNEEQVIGPLIESLQKQEYSNTAYDIYVLVNNSQDQTEKIALNQGTRVIHMDREVRSKAEVLKVAFEKLQSDSKIEAYIILDADNLADAQFLEQMNRAYGHGYQLYQGRRTGKNIQDSWLSSCYEVFYILQNMVFNHAHMQKGHSASLNGTAWMMKRSFLKEYGFPVELLTEDIELSAIAALKGERIGYVHEAFVYDEYPATIKMAWIQLRRWVFGQLQCMRRYAYCLLKEGVRKHSFVCLDMFVILVAPILFLIALVVLIGMCLFQDGFVQWLFRSIGWILLVVYGLIVWVQCLAVRKNGTKLIRVWKGIVFFPLFVMLFIPMIFLNLCRKKAEWKPVIHDRKLKIEDMK</sequence>
<proteinExistence type="inferred from homology"/>
<dbReference type="STRING" id="679192.HMPREF9013_0815"/>
<evidence type="ECO:0000256" key="1">
    <source>
        <dbReference type="ARBA" id="ARBA00006739"/>
    </source>
</evidence>
<dbReference type="InterPro" id="IPR029044">
    <property type="entry name" value="Nucleotide-diphossugar_trans"/>
</dbReference>